<dbReference type="SMART" id="SM00062">
    <property type="entry name" value="PBPb"/>
    <property type="match status" value="1"/>
</dbReference>
<dbReference type="PANTHER" id="PTHR38834:SF3">
    <property type="entry name" value="SOLUTE-BINDING PROTEIN FAMILY 3_N-TERMINAL DOMAIN-CONTAINING PROTEIN"/>
    <property type="match status" value="1"/>
</dbReference>
<accession>A0ABU7G5Y5</accession>
<dbReference type="RefSeq" id="WP_329775758.1">
    <property type="nucleotide sequence ID" value="NZ_JAYDYW010000009.1"/>
</dbReference>
<keyword evidence="1" id="KW-0732">Signal</keyword>
<reference evidence="4" key="1">
    <citation type="submission" date="2023-07" db="EMBL/GenBank/DDBJ databases">
        <title>Draft genome sequence of Agarivorans aestuarii strain ZMCS4, a CAZymes producing bacteria isolated from the marine brown algae Clodostephus spongiosus.</title>
        <authorList>
            <person name="Lorente B."/>
            <person name="Cabral C."/>
            <person name="Frias J."/>
            <person name="Faria J."/>
            <person name="Toubarro D."/>
        </authorList>
    </citation>
    <scope>NUCLEOTIDE SEQUENCE [LARGE SCALE GENOMIC DNA]</scope>
    <source>
        <strain evidence="4">ZMCS4</strain>
    </source>
</reference>
<name>A0ABU7G5Y5_9ALTE</name>
<organism evidence="3 4">
    <name type="scientific">Agarivorans aestuarii</name>
    <dbReference type="NCBI Taxonomy" id="1563703"/>
    <lineage>
        <taxon>Bacteria</taxon>
        <taxon>Pseudomonadati</taxon>
        <taxon>Pseudomonadota</taxon>
        <taxon>Gammaproteobacteria</taxon>
        <taxon>Alteromonadales</taxon>
        <taxon>Alteromonadaceae</taxon>
        <taxon>Agarivorans</taxon>
    </lineage>
</organism>
<dbReference type="InterPro" id="IPR001638">
    <property type="entry name" value="Solute-binding_3/MltF_N"/>
</dbReference>
<dbReference type="SUPFAM" id="SSF53850">
    <property type="entry name" value="Periplasmic binding protein-like II"/>
    <property type="match status" value="1"/>
</dbReference>
<evidence type="ECO:0000313" key="4">
    <source>
        <dbReference type="Proteomes" id="UP001310248"/>
    </source>
</evidence>
<evidence type="ECO:0000256" key="1">
    <source>
        <dbReference type="SAM" id="SignalP"/>
    </source>
</evidence>
<protein>
    <submittedName>
        <fullName evidence="3">Transporter substrate-binding domain-containing protein</fullName>
    </submittedName>
</protein>
<proteinExistence type="predicted"/>
<dbReference type="Proteomes" id="UP001310248">
    <property type="component" value="Unassembled WGS sequence"/>
</dbReference>
<evidence type="ECO:0000259" key="2">
    <source>
        <dbReference type="SMART" id="SM00062"/>
    </source>
</evidence>
<feature type="signal peptide" evidence="1">
    <location>
        <begin position="1"/>
        <end position="18"/>
    </location>
</feature>
<dbReference type="EMBL" id="JAYDYW010000009">
    <property type="protein sequence ID" value="MEE1674700.1"/>
    <property type="molecule type" value="Genomic_DNA"/>
</dbReference>
<evidence type="ECO:0000313" key="3">
    <source>
        <dbReference type="EMBL" id="MEE1674700.1"/>
    </source>
</evidence>
<comment type="caution">
    <text evidence="3">The sequence shown here is derived from an EMBL/GenBank/DDBJ whole genome shotgun (WGS) entry which is preliminary data.</text>
</comment>
<reference evidence="3 4" key="2">
    <citation type="submission" date="2023-12" db="EMBL/GenBank/DDBJ databases">
        <authorList>
            <consortium name="Cladostephus spongiosus"/>
            <person name="Lorente B."/>
            <person name="Cabral C."/>
            <person name="Frias J."/>
            <person name="Faria J."/>
            <person name="Toubarro D."/>
        </authorList>
    </citation>
    <scope>NUCLEOTIDE SEQUENCE [LARGE SCALE GENOMIC DNA]</scope>
    <source>
        <strain evidence="3 4">ZMCS4</strain>
    </source>
</reference>
<dbReference type="PANTHER" id="PTHR38834">
    <property type="entry name" value="PERIPLASMIC SUBSTRATE BINDING PROTEIN FAMILY 3"/>
    <property type="match status" value="1"/>
</dbReference>
<gene>
    <name evidence="3" type="ORF">SNR37_004144</name>
</gene>
<feature type="chain" id="PRO_5046512476" evidence="1">
    <location>
        <begin position="19"/>
        <end position="246"/>
    </location>
</feature>
<dbReference type="Gene3D" id="3.40.190.10">
    <property type="entry name" value="Periplasmic binding protein-like II"/>
    <property type="match status" value="2"/>
</dbReference>
<feature type="domain" description="Solute-binding protein family 3/N-terminal" evidence="2">
    <location>
        <begin position="20"/>
        <end position="246"/>
    </location>
</feature>
<dbReference type="Pfam" id="PF00497">
    <property type="entry name" value="SBP_bac_3"/>
    <property type="match status" value="1"/>
</dbReference>
<sequence>MKRLAIFLLIISSGFCQAKTIEIQSFIFPPYIMLSEQGKPEGIIVELIQQSFEKLDVEADFEISNWARAFAKVKSHQSQGLIPTMRTADREAYFYYPDTPFLLLDQHLIAQDSWQGNRFSGDYAELNDYRIGKVRNARISPDFDKALSEQVFEVEKHNSVEGLVKSLLRGRLDMIATDSRQAQLVATQEDQEESIKLIKPALGQVPVYLAFSKQQVEPEFVERFNQQLKLLLEQGALDKLEAKYLH</sequence>
<keyword evidence="4" id="KW-1185">Reference proteome</keyword>